<dbReference type="InterPro" id="IPR011006">
    <property type="entry name" value="CheY-like_superfamily"/>
</dbReference>
<dbReference type="InterPro" id="IPR001789">
    <property type="entry name" value="Sig_transdc_resp-reg_receiver"/>
</dbReference>
<dbReference type="Pfam" id="PF00072">
    <property type="entry name" value="Response_reg"/>
    <property type="match status" value="1"/>
</dbReference>
<dbReference type="SMART" id="SM00448">
    <property type="entry name" value="REC"/>
    <property type="match status" value="1"/>
</dbReference>
<evidence type="ECO:0000256" key="1">
    <source>
        <dbReference type="ARBA" id="ARBA00022553"/>
    </source>
</evidence>
<protein>
    <submittedName>
        <fullName evidence="6">DNA-binding response regulator, NarL/FixJ family, contains REC and HTH domains</fullName>
    </submittedName>
</protein>
<keyword evidence="2 6" id="KW-0238">DNA-binding</keyword>
<dbReference type="PANTHER" id="PTHR43214">
    <property type="entry name" value="TWO-COMPONENT RESPONSE REGULATOR"/>
    <property type="match status" value="1"/>
</dbReference>
<dbReference type="SUPFAM" id="SSF46894">
    <property type="entry name" value="C-terminal effector domain of the bipartite response regulators"/>
    <property type="match status" value="1"/>
</dbReference>
<dbReference type="AlphaFoldDB" id="A0A1T4R4N7"/>
<dbReference type="InterPro" id="IPR000792">
    <property type="entry name" value="Tscrpt_reg_LuxR_C"/>
</dbReference>
<dbReference type="InterPro" id="IPR058245">
    <property type="entry name" value="NreC/VraR/RcsB-like_REC"/>
</dbReference>
<dbReference type="CDD" id="cd17535">
    <property type="entry name" value="REC_NarL-like"/>
    <property type="match status" value="1"/>
</dbReference>
<evidence type="ECO:0000259" key="5">
    <source>
        <dbReference type="PROSITE" id="PS50110"/>
    </source>
</evidence>
<dbReference type="PROSITE" id="PS00622">
    <property type="entry name" value="HTH_LUXR_1"/>
    <property type="match status" value="1"/>
</dbReference>
<name>A0A1T4R4N7_9BACT</name>
<dbReference type="Proteomes" id="UP000190888">
    <property type="component" value="Unassembled WGS sequence"/>
</dbReference>
<evidence type="ECO:0000256" key="3">
    <source>
        <dbReference type="PROSITE-ProRule" id="PRU00169"/>
    </source>
</evidence>
<dbReference type="Pfam" id="PF00196">
    <property type="entry name" value="GerE"/>
    <property type="match status" value="1"/>
</dbReference>
<feature type="domain" description="HTH luxR-type" evidence="4">
    <location>
        <begin position="152"/>
        <end position="217"/>
    </location>
</feature>
<evidence type="ECO:0000259" key="4">
    <source>
        <dbReference type="PROSITE" id="PS50043"/>
    </source>
</evidence>
<dbReference type="GO" id="GO:0003677">
    <property type="term" value="F:DNA binding"/>
    <property type="evidence" value="ECO:0007669"/>
    <property type="project" value="UniProtKB-KW"/>
</dbReference>
<feature type="domain" description="Response regulatory" evidence="5">
    <location>
        <begin position="4"/>
        <end position="124"/>
    </location>
</feature>
<gene>
    <name evidence="6" type="ORF">SAMN04488132_110136</name>
</gene>
<dbReference type="Gene3D" id="3.40.50.2300">
    <property type="match status" value="1"/>
</dbReference>
<dbReference type="PRINTS" id="PR00038">
    <property type="entry name" value="HTHLUXR"/>
</dbReference>
<dbReference type="RefSeq" id="WP_078832376.1">
    <property type="nucleotide sequence ID" value="NZ_FUWH01000010.1"/>
</dbReference>
<dbReference type="PROSITE" id="PS50043">
    <property type="entry name" value="HTH_LUXR_2"/>
    <property type="match status" value="1"/>
</dbReference>
<dbReference type="PROSITE" id="PS50110">
    <property type="entry name" value="RESPONSE_REGULATORY"/>
    <property type="match status" value="1"/>
</dbReference>
<dbReference type="CDD" id="cd06170">
    <property type="entry name" value="LuxR_C_like"/>
    <property type="match status" value="1"/>
</dbReference>
<keyword evidence="1 3" id="KW-0597">Phosphoprotein</keyword>
<dbReference type="EMBL" id="FUWH01000010">
    <property type="protein sequence ID" value="SKA11034.1"/>
    <property type="molecule type" value="Genomic_DNA"/>
</dbReference>
<dbReference type="GO" id="GO:0000160">
    <property type="term" value="P:phosphorelay signal transduction system"/>
    <property type="evidence" value="ECO:0007669"/>
    <property type="project" value="InterPro"/>
</dbReference>
<dbReference type="OrthoDB" id="9797341at2"/>
<dbReference type="SMART" id="SM00421">
    <property type="entry name" value="HTH_LUXR"/>
    <property type="match status" value="1"/>
</dbReference>
<keyword evidence="7" id="KW-1185">Reference proteome</keyword>
<evidence type="ECO:0000256" key="2">
    <source>
        <dbReference type="ARBA" id="ARBA00023125"/>
    </source>
</evidence>
<dbReference type="GO" id="GO:0006355">
    <property type="term" value="P:regulation of DNA-templated transcription"/>
    <property type="evidence" value="ECO:0007669"/>
    <property type="project" value="InterPro"/>
</dbReference>
<proteinExistence type="predicted"/>
<feature type="modified residue" description="4-aspartylphosphate" evidence="3">
    <location>
        <position position="59"/>
    </location>
</feature>
<reference evidence="6 7" key="1">
    <citation type="submission" date="2017-02" db="EMBL/GenBank/DDBJ databases">
        <authorList>
            <person name="Peterson S.W."/>
        </authorList>
    </citation>
    <scope>NUCLEOTIDE SEQUENCE [LARGE SCALE GENOMIC DNA]</scope>
    <source>
        <strain evidence="6 7">DSM 22335</strain>
    </source>
</reference>
<dbReference type="InterPro" id="IPR016032">
    <property type="entry name" value="Sig_transdc_resp-reg_C-effctor"/>
</dbReference>
<dbReference type="SUPFAM" id="SSF52172">
    <property type="entry name" value="CheY-like"/>
    <property type="match status" value="1"/>
</dbReference>
<sequence length="219" mass="24729">MRYKVAITDDKPNIIASVSQELVHSGKIDIVFTARNGADFLEKLNKLPADQHPQVVLMDIDMPVMNGIEAVRQGSSLYPAIQYVMLTVFDDDDKLFEALQAGAGGYLLKDNRHEEILEAIEEIIEKKGAPMSPRIARKTLKLLLNQSPVHKTDTVKTGLSEREEEILRNMVAGMDYRQIAAKLFISPHTVRNHITRIYDKLHITSKTQAVKLAIKNKWV</sequence>
<evidence type="ECO:0000313" key="7">
    <source>
        <dbReference type="Proteomes" id="UP000190888"/>
    </source>
</evidence>
<dbReference type="PANTHER" id="PTHR43214:SF43">
    <property type="entry name" value="TWO-COMPONENT RESPONSE REGULATOR"/>
    <property type="match status" value="1"/>
</dbReference>
<dbReference type="STRING" id="413434.SAMN04488132_110136"/>
<evidence type="ECO:0000313" key="6">
    <source>
        <dbReference type="EMBL" id="SKA11034.1"/>
    </source>
</evidence>
<dbReference type="InterPro" id="IPR039420">
    <property type="entry name" value="WalR-like"/>
</dbReference>
<accession>A0A1T4R4N7</accession>
<organism evidence="6 7">
    <name type="scientific">Sediminibacterium ginsengisoli</name>
    <dbReference type="NCBI Taxonomy" id="413434"/>
    <lineage>
        <taxon>Bacteria</taxon>
        <taxon>Pseudomonadati</taxon>
        <taxon>Bacteroidota</taxon>
        <taxon>Chitinophagia</taxon>
        <taxon>Chitinophagales</taxon>
        <taxon>Chitinophagaceae</taxon>
        <taxon>Sediminibacterium</taxon>
    </lineage>
</organism>